<name>A0A5C5UU51_9BACT</name>
<feature type="compositionally biased region" description="Polar residues" evidence="1">
    <location>
        <begin position="362"/>
        <end position="394"/>
    </location>
</feature>
<dbReference type="RefSeq" id="WP_146568963.1">
    <property type="nucleotide sequence ID" value="NZ_SIHJ01000007.1"/>
</dbReference>
<evidence type="ECO:0000313" key="4">
    <source>
        <dbReference type="Proteomes" id="UP000316714"/>
    </source>
</evidence>
<sequence precursor="true">MKITLWRSMAIASMGFLPLAMASPANAASNDRGQAAGDDQHWTESSPYYEQDAWYDVTEWFDGNDFHPTNESWSDTDDYANREADDAYASRGDNGYGYDNRYSEDNWFYDYYDGQFFTYDDLSNDRIYQSAAIYSDYDNDGYYDAVLTSYDWDGDGVYEGGELYTLNPAGEQNGRQTRQGQQAKDSRQQRLTGTVQKTKKASVSDAKHLVAMIRTDGGRQAVVDLGPAQHMQNADLTEGDEIACAGPACKVGEKRVVMADWVKLQSSDSKMKVNRDATSLKGKVADTKKANIRGEERMMVILKTDAGKKCLCDLGPADELDATIEQGDQLKVNGVPAKAGDRKVVLAQSVTIDGDKTKIDRTSSQMTRNQRSGDQTQSGQASARVQGEVQSTRQIKVRGEQRRVAFVNDSQHGRVLIDLGAADSSRVSLQQGDRVTAHGITARSRDGGKVLLARKLQHNGQTTKIDDRQQRAKLTDASEVSGKVQKLQTVSINDSHRKLAHVKTDNGQTAVIDLGSPKQAAASIAKGDTITAEGVPVKVHDSTILVAFEVSPENGDSFKVDRGIGGQQASRR</sequence>
<keyword evidence="4" id="KW-1185">Reference proteome</keyword>
<dbReference type="AlphaFoldDB" id="A0A5C5UU51"/>
<reference evidence="3 4" key="1">
    <citation type="submission" date="2019-02" db="EMBL/GenBank/DDBJ databases">
        <title>Deep-cultivation of Planctomycetes and their phenomic and genomic characterization uncovers novel biology.</title>
        <authorList>
            <person name="Wiegand S."/>
            <person name="Jogler M."/>
            <person name="Boedeker C."/>
            <person name="Pinto D."/>
            <person name="Vollmers J."/>
            <person name="Rivas-Marin E."/>
            <person name="Kohn T."/>
            <person name="Peeters S.H."/>
            <person name="Heuer A."/>
            <person name="Rast P."/>
            <person name="Oberbeckmann S."/>
            <person name="Bunk B."/>
            <person name="Jeske O."/>
            <person name="Meyerdierks A."/>
            <person name="Storesund J.E."/>
            <person name="Kallscheuer N."/>
            <person name="Luecker S."/>
            <person name="Lage O.M."/>
            <person name="Pohl T."/>
            <person name="Merkel B.J."/>
            <person name="Hornburger P."/>
            <person name="Mueller R.-W."/>
            <person name="Bruemmer F."/>
            <person name="Labrenz M."/>
            <person name="Spormann A.M."/>
            <person name="Op Den Camp H."/>
            <person name="Overmann J."/>
            <person name="Amann R."/>
            <person name="Jetten M.S.M."/>
            <person name="Mascher T."/>
            <person name="Medema M.H."/>
            <person name="Devos D.P."/>
            <person name="Kaster A.-K."/>
            <person name="Ovreas L."/>
            <person name="Rohde M."/>
            <person name="Galperin M.Y."/>
            <person name="Jogler C."/>
        </authorList>
    </citation>
    <scope>NUCLEOTIDE SEQUENCE [LARGE SCALE GENOMIC DNA]</scope>
    <source>
        <strain evidence="3 4">KOR34</strain>
    </source>
</reference>
<feature type="region of interest" description="Disordered" evidence="1">
    <location>
        <begin position="356"/>
        <end position="394"/>
    </location>
</feature>
<comment type="caution">
    <text evidence="3">The sequence shown here is derived from an EMBL/GenBank/DDBJ whole genome shotgun (WGS) entry which is preliminary data.</text>
</comment>
<dbReference type="Proteomes" id="UP000316714">
    <property type="component" value="Unassembled WGS sequence"/>
</dbReference>
<dbReference type="EMBL" id="SIHJ01000007">
    <property type="protein sequence ID" value="TWT29608.1"/>
    <property type="molecule type" value="Genomic_DNA"/>
</dbReference>
<accession>A0A5C5UU51</accession>
<proteinExistence type="predicted"/>
<protein>
    <submittedName>
        <fullName evidence="3">Uncharacterized protein</fullName>
    </submittedName>
</protein>
<dbReference type="OrthoDB" id="239433at2"/>
<keyword evidence="2" id="KW-0732">Signal</keyword>
<feature type="compositionally biased region" description="Polar residues" evidence="1">
    <location>
        <begin position="173"/>
        <end position="196"/>
    </location>
</feature>
<feature type="signal peptide" evidence="2">
    <location>
        <begin position="1"/>
        <end position="27"/>
    </location>
</feature>
<gene>
    <name evidence="3" type="ORF">KOR34_51620</name>
</gene>
<evidence type="ECO:0000256" key="1">
    <source>
        <dbReference type="SAM" id="MobiDB-lite"/>
    </source>
</evidence>
<organism evidence="3 4">
    <name type="scientific">Posidoniimonas corsicana</name>
    <dbReference type="NCBI Taxonomy" id="1938618"/>
    <lineage>
        <taxon>Bacteria</taxon>
        <taxon>Pseudomonadati</taxon>
        <taxon>Planctomycetota</taxon>
        <taxon>Planctomycetia</taxon>
        <taxon>Pirellulales</taxon>
        <taxon>Lacipirellulaceae</taxon>
        <taxon>Posidoniimonas</taxon>
    </lineage>
</organism>
<evidence type="ECO:0000313" key="3">
    <source>
        <dbReference type="EMBL" id="TWT29608.1"/>
    </source>
</evidence>
<feature type="chain" id="PRO_5023072928" evidence="2">
    <location>
        <begin position="28"/>
        <end position="572"/>
    </location>
</feature>
<evidence type="ECO:0000256" key="2">
    <source>
        <dbReference type="SAM" id="SignalP"/>
    </source>
</evidence>
<feature type="region of interest" description="Disordered" evidence="1">
    <location>
        <begin position="166"/>
        <end position="196"/>
    </location>
</feature>